<dbReference type="GO" id="GO:0016887">
    <property type="term" value="F:ATP hydrolysis activity"/>
    <property type="evidence" value="ECO:0007669"/>
    <property type="project" value="InterPro"/>
</dbReference>
<dbReference type="AlphaFoldDB" id="A0A239EG22"/>
<organism evidence="4 5">
    <name type="scientific">Geodermatophilus pulveris</name>
    <dbReference type="NCBI Taxonomy" id="1564159"/>
    <lineage>
        <taxon>Bacteria</taxon>
        <taxon>Bacillati</taxon>
        <taxon>Actinomycetota</taxon>
        <taxon>Actinomycetes</taxon>
        <taxon>Geodermatophilales</taxon>
        <taxon>Geodermatophilaceae</taxon>
        <taxon>Geodermatophilus</taxon>
    </lineage>
</organism>
<evidence type="ECO:0000256" key="1">
    <source>
        <dbReference type="ARBA" id="ARBA00006611"/>
    </source>
</evidence>
<dbReference type="CDD" id="cd01130">
    <property type="entry name" value="VirB11-like_ATPase"/>
    <property type="match status" value="1"/>
</dbReference>
<dbReference type="PANTHER" id="PTHR30486:SF15">
    <property type="entry name" value="TYPE II_IV SECRETION SYSTEM ATPASE"/>
    <property type="match status" value="1"/>
</dbReference>
<dbReference type="EMBL" id="FZOO01000004">
    <property type="protein sequence ID" value="SNS43710.1"/>
    <property type="molecule type" value="Genomic_DNA"/>
</dbReference>
<dbReference type="FunFam" id="3.40.50.300:FF:000521">
    <property type="entry name" value="Type II secretion system protein E"/>
    <property type="match status" value="1"/>
</dbReference>
<dbReference type="InterPro" id="IPR027417">
    <property type="entry name" value="P-loop_NTPase"/>
</dbReference>
<dbReference type="InterPro" id="IPR001482">
    <property type="entry name" value="T2SS/T4SS_dom"/>
</dbReference>
<proteinExistence type="inferred from homology"/>
<keyword evidence="5" id="KW-1185">Reference proteome</keyword>
<dbReference type="Gene3D" id="3.30.450.380">
    <property type="match status" value="1"/>
</dbReference>
<name>A0A239EG22_9ACTN</name>
<evidence type="ECO:0000313" key="4">
    <source>
        <dbReference type="EMBL" id="SNS43710.1"/>
    </source>
</evidence>
<dbReference type="Pfam" id="PF00437">
    <property type="entry name" value="T2SSE"/>
    <property type="match status" value="1"/>
</dbReference>
<evidence type="ECO:0000259" key="3">
    <source>
        <dbReference type="Pfam" id="PF00437"/>
    </source>
</evidence>
<dbReference type="InterPro" id="IPR050921">
    <property type="entry name" value="T4SS_GSP_E_ATPase"/>
</dbReference>
<accession>A0A239EG22</accession>
<evidence type="ECO:0000256" key="2">
    <source>
        <dbReference type="SAM" id="MobiDB-lite"/>
    </source>
</evidence>
<dbReference type="RefSeq" id="WP_089305398.1">
    <property type="nucleotide sequence ID" value="NZ_FZOO01000004.1"/>
</dbReference>
<dbReference type="PANTHER" id="PTHR30486">
    <property type="entry name" value="TWITCHING MOTILITY PROTEIN PILT"/>
    <property type="match status" value="1"/>
</dbReference>
<dbReference type="Gene3D" id="3.40.50.300">
    <property type="entry name" value="P-loop containing nucleotide triphosphate hydrolases"/>
    <property type="match status" value="1"/>
</dbReference>
<evidence type="ECO:0000313" key="5">
    <source>
        <dbReference type="Proteomes" id="UP000198373"/>
    </source>
</evidence>
<comment type="similarity">
    <text evidence="1">Belongs to the GSP E family.</text>
</comment>
<sequence>MNLSSRLAAAQGRPVAPEAPAVLPAPRPVPAARPAAAAVPPADALARLKDRVAKALFERMGNRMNDPSLSEEALRTVVLGELDEVVEEEKVPLSADERARLTAELADDVLGYGPLQRLLDDPSVTEIMCNGPDAVYVEQSGRLVRTAARFTSEEHLRRVIDRIVSRVGRRIDESSPLVDARLADGSRVNAIIPPLAFSGSTLTIRKFAKDPFGVDDLIGFGTLSPEMAELLRACVQARLNIIVSGGTGTGKTTLLNVLSSFIPDGERIVTIEDAVELQLQQDHVVRLESRPPNIEGRGAVTIRDLVRNSLRMRPDRIVVGECRGGESLDMLQAMNTGHDGSLSTVHANSPRDAIARLETLVLMAGMDLPLRAIREQIASAVDVVVQLTRLRDGTRRVTHVTEVQGMEGETVTLQDAFLFDYSAGVDAAGRFLGAPVATGVRPRFTDRFAELGITVSPRVFGTPAARRGWA</sequence>
<feature type="domain" description="Bacterial type II secretion system protein E" evidence="3">
    <location>
        <begin position="112"/>
        <end position="395"/>
    </location>
</feature>
<feature type="region of interest" description="Disordered" evidence="2">
    <location>
        <begin position="1"/>
        <end position="21"/>
    </location>
</feature>
<gene>
    <name evidence="4" type="ORF">SAMN06893096_104112</name>
</gene>
<dbReference type="OrthoDB" id="9810761at2"/>
<reference evidence="5" key="1">
    <citation type="submission" date="2017-06" db="EMBL/GenBank/DDBJ databases">
        <authorList>
            <person name="Varghese N."/>
            <person name="Submissions S."/>
        </authorList>
    </citation>
    <scope>NUCLEOTIDE SEQUENCE [LARGE SCALE GENOMIC DNA]</scope>
    <source>
        <strain evidence="5">DSM 46839</strain>
    </source>
</reference>
<dbReference type="SUPFAM" id="SSF52540">
    <property type="entry name" value="P-loop containing nucleoside triphosphate hydrolases"/>
    <property type="match status" value="1"/>
</dbReference>
<protein>
    <submittedName>
        <fullName evidence="4">Pilus assembly protein CpaF</fullName>
    </submittedName>
</protein>
<dbReference type="Proteomes" id="UP000198373">
    <property type="component" value="Unassembled WGS sequence"/>
</dbReference>